<keyword evidence="6 13" id="KW-0479">Metal-binding</keyword>
<dbReference type="GO" id="GO:0006508">
    <property type="term" value="P:proteolysis"/>
    <property type="evidence" value="ECO:0007669"/>
    <property type="project" value="UniProtKB-KW"/>
</dbReference>
<organism evidence="15 16">
    <name type="scientific">Parasulfuritortus cantonensis</name>
    <dbReference type="NCBI Taxonomy" id="2528202"/>
    <lineage>
        <taxon>Bacteria</taxon>
        <taxon>Pseudomonadati</taxon>
        <taxon>Pseudomonadota</taxon>
        <taxon>Betaproteobacteria</taxon>
        <taxon>Nitrosomonadales</taxon>
        <taxon>Thiobacillaceae</taxon>
        <taxon>Parasulfuritortus</taxon>
    </lineage>
</organism>
<evidence type="ECO:0000256" key="11">
    <source>
        <dbReference type="ARBA" id="ARBA00075356"/>
    </source>
</evidence>
<reference evidence="15 16" key="1">
    <citation type="submission" date="2019-03" db="EMBL/GenBank/DDBJ databases">
        <title>Genome sequence of Thiobacillaceae bacterium LSR1, a sulfur-oxidizing bacterium isolated from freshwater sediment.</title>
        <authorList>
            <person name="Li S."/>
        </authorList>
    </citation>
    <scope>NUCLEOTIDE SEQUENCE [LARGE SCALE GENOMIC DNA]</scope>
    <source>
        <strain evidence="15 16">LSR1</strain>
    </source>
</reference>
<dbReference type="Pfam" id="PF00557">
    <property type="entry name" value="Peptidase_M24"/>
    <property type="match status" value="1"/>
</dbReference>
<comment type="catalytic activity">
    <reaction evidence="1">
        <text>Release of any N-terminal amino acid, including proline, that is linked to proline, even from a dipeptide or tripeptide.</text>
        <dbReference type="EC" id="3.4.11.9"/>
    </reaction>
</comment>
<dbReference type="EC" id="3.4.11.9" evidence="4"/>
<dbReference type="GO" id="GO:0030145">
    <property type="term" value="F:manganese ion binding"/>
    <property type="evidence" value="ECO:0007669"/>
    <property type="project" value="InterPro"/>
</dbReference>
<dbReference type="SUPFAM" id="SSF53092">
    <property type="entry name" value="Creatinase/prolidase N-terminal domain"/>
    <property type="match status" value="1"/>
</dbReference>
<proteinExistence type="inferred from homology"/>
<dbReference type="SUPFAM" id="SSF55920">
    <property type="entry name" value="Creatinase/aminopeptidase"/>
    <property type="match status" value="1"/>
</dbReference>
<dbReference type="InterPro" id="IPR052433">
    <property type="entry name" value="X-Pro_dipept-like"/>
</dbReference>
<dbReference type="NCBIfam" id="NF008131">
    <property type="entry name" value="PRK10879.1"/>
    <property type="match status" value="1"/>
</dbReference>
<dbReference type="InterPro" id="IPR000994">
    <property type="entry name" value="Pept_M24"/>
</dbReference>
<evidence type="ECO:0000256" key="3">
    <source>
        <dbReference type="ARBA" id="ARBA00008766"/>
    </source>
</evidence>
<keyword evidence="8" id="KW-0482">Metalloprotease</keyword>
<dbReference type="PROSITE" id="PS00491">
    <property type="entry name" value="PROLINE_PEPTIDASE"/>
    <property type="match status" value="1"/>
</dbReference>
<keyword evidence="9" id="KW-0464">Manganese</keyword>
<evidence type="ECO:0000313" key="15">
    <source>
        <dbReference type="EMBL" id="TCJ11739.1"/>
    </source>
</evidence>
<evidence type="ECO:0000256" key="9">
    <source>
        <dbReference type="ARBA" id="ARBA00023211"/>
    </source>
</evidence>
<sequence length="437" mass="48668">MTASPPDPDRYRQRRRRVMREMAEGVMIVATAPEVVRNRDSHYPYRPDSYFWWLTGFAEPDAVLVLVAGKRPRHYLFCREKNPEREIWDGFRWGPKAAKATFGFDAAWPIEQLDKRLPGLLADQPALYYRVGAEPAWDARVMAWLNAVRAQARAGVAAPEVLVDAAGILDELRLTKEPAEADLMRRAAAISATAHRRAMRQCRPGLHEYELEAELLHEFRRQGAEAPAYGSIVAGGGNACVLHYVFNDRPLRDGDLVLIDAGAEYRGYAGDITRTFPVNGRFTGPQRDVYEIVLAAQAAAIAEVRPGRSWNDPHGAAVHVLAQGMKDLKLLKGNVDGLVESGAYRRFYMHRTGHWLGLDVHDVGEYKQDGDWRALAPGMALTVEPGLYIRPGEGVPRRLENIGIRIEDDVLVTDTGCEVLSAEAPKAVAEIEAVMRA</sequence>
<dbReference type="SMART" id="SM01011">
    <property type="entry name" value="AMP_N"/>
    <property type="match status" value="1"/>
</dbReference>
<dbReference type="Gene3D" id="3.40.350.10">
    <property type="entry name" value="Creatinase/prolidase N-terminal domain"/>
    <property type="match status" value="1"/>
</dbReference>
<name>A0A4R1B7P4_9PROT</name>
<protein>
    <recommendedName>
        <fullName evidence="10">Xaa-Pro aminopeptidase</fullName>
        <ecNumber evidence="4">3.4.11.9</ecNumber>
    </recommendedName>
    <alternativeName>
        <fullName evidence="11">Aminopeptidase P II</fullName>
    </alternativeName>
    <alternativeName>
        <fullName evidence="12">X-Pro aminopeptidase</fullName>
    </alternativeName>
</protein>
<dbReference type="InterPro" id="IPR036005">
    <property type="entry name" value="Creatinase/aminopeptidase-like"/>
</dbReference>
<evidence type="ECO:0000256" key="2">
    <source>
        <dbReference type="ARBA" id="ARBA00001936"/>
    </source>
</evidence>
<keyword evidence="7 15" id="KW-0378">Hydrolase</keyword>
<accession>A0A4R1B7P4</accession>
<comment type="caution">
    <text evidence="15">The sequence shown here is derived from an EMBL/GenBank/DDBJ whole genome shotgun (WGS) entry which is preliminary data.</text>
</comment>
<dbReference type="RefSeq" id="WP_131448573.1">
    <property type="nucleotide sequence ID" value="NZ_SJZB01000049.1"/>
</dbReference>
<comment type="similarity">
    <text evidence="3 13">Belongs to the peptidase M24B family.</text>
</comment>
<dbReference type="AlphaFoldDB" id="A0A4R1B7P4"/>
<evidence type="ECO:0000256" key="8">
    <source>
        <dbReference type="ARBA" id="ARBA00023049"/>
    </source>
</evidence>
<dbReference type="InterPro" id="IPR007865">
    <property type="entry name" value="Aminopep_P_N"/>
</dbReference>
<gene>
    <name evidence="15" type="ORF">EZJ19_13845</name>
</gene>
<dbReference type="PANTHER" id="PTHR43226:SF4">
    <property type="entry name" value="XAA-PRO AMINOPEPTIDASE 3"/>
    <property type="match status" value="1"/>
</dbReference>
<evidence type="ECO:0000256" key="12">
    <source>
        <dbReference type="ARBA" id="ARBA00081411"/>
    </source>
</evidence>
<keyword evidence="5" id="KW-0645">Protease</keyword>
<evidence type="ECO:0000256" key="7">
    <source>
        <dbReference type="ARBA" id="ARBA00022801"/>
    </source>
</evidence>
<evidence type="ECO:0000256" key="13">
    <source>
        <dbReference type="RuleBase" id="RU000590"/>
    </source>
</evidence>
<dbReference type="EMBL" id="SJZB01000049">
    <property type="protein sequence ID" value="TCJ11739.1"/>
    <property type="molecule type" value="Genomic_DNA"/>
</dbReference>
<comment type="cofactor">
    <cofactor evidence="2">
        <name>Mn(2+)</name>
        <dbReference type="ChEBI" id="CHEBI:29035"/>
    </cofactor>
</comment>
<keyword evidence="15" id="KW-0031">Aminopeptidase</keyword>
<evidence type="ECO:0000256" key="4">
    <source>
        <dbReference type="ARBA" id="ARBA00012574"/>
    </source>
</evidence>
<feature type="domain" description="Aminopeptidase P N-terminal" evidence="14">
    <location>
        <begin position="6"/>
        <end position="138"/>
    </location>
</feature>
<dbReference type="Gene3D" id="3.90.230.10">
    <property type="entry name" value="Creatinase/methionine aminopeptidase superfamily"/>
    <property type="match status" value="1"/>
</dbReference>
<dbReference type="FunFam" id="3.90.230.10:FF:000002">
    <property type="entry name" value="Xaa-Pro aminopeptidase 3"/>
    <property type="match status" value="1"/>
</dbReference>
<evidence type="ECO:0000313" key="16">
    <source>
        <dbReference type="Proteomes" id="UP000295443"/>
    </source>
</evidence>
<evidence type="ECO:0000256" key="6">
    <source>
        <dbReference type="ARBA" id="ARBA00022723"/>
    </source>
</evidence>
<dbReference type="GO" id="GO:0005829">
    <property type="term" value="C:cytosol"/>
    <property type="evidence" value="ECO:0007669"/>
    <property type="project" value="TreeGrafter"/>
</dbReference>
<dbReference type="CDD" id="cd01087">
    <property type="entry name" value="Prolidase"/>
    <property type="match status" value="1"/>
</dbReference>
<evidence type="ECO:0000259" key="14">
    <source>
        <dbReference type="SMART" id="SM01011"/>
    </source>
</evidence>
<evidence type="ECO:0000256" key="1">
    <source>
        <dbReference type="ARBA" id="ARBA00001424"/>
    </source>
</evidence>
<dbReference type="Pfam" id="PF05195">
    <property type="entry name" value="AMP_N"/>
    <property type="match status" value="1"/>
</dbReference>
<dbReference type="PANTHER" id="PTHR43226">
    <property type="entry name" value="XAA-PRO AMINOPEPTIDASE 3"/>
    <property type="match status" value="1"/>
</dbReference>
<dbReference type="OrthoDB" id="9806388at2"/>
<dbReference type="InterPro" id="IPR029149">
    <property type="entry name" value="Creatin/AminoP/Spt16_N"/>
</dbReference>
<dbReference type="Proteomes" id="UP000295443">
    <property type="component" value="Unassembled WGS sequence"/>
</dbReference>
<keyword evidence="16" id="KW-1185">Reference proteome</keyword>
<evidence type="ECO:0000256" key="10">
    <source>
        <dbReference type="ARBA" id="ARBA00069363"/>
    </source>
</evidence>
<evidence type="ECO:0000256" key="5">
    <source>
        <dbReference type="ARBA" id="ARBA00022670"/>
    </source>
</evidence>
<dbReference type="InterPro" id="IPR001131">
    <property type="entry name" value="Peptidase_M24B_aminopep-P_CS"/>
</dbReference>
<dbReference type="GO" id="GO:0070006">
    <property type="term" value="F:metalloaminopeptidase activity"/>
    <property type="evidence" value="ECO:0007669"/>
    <property type="project" value="InterPro"/>
</dbReference>